<name>A0ACB8AX21_9AGAM</name>
<protein>
    <submittedName>
        <fullName evidence="1">Uncharacterized protein</fullName>
    </submittedName>
</protein>
<evidence type="ECO:0000313" key="2">
    <source>
        <dbReference type="Proteomes" id="UP000790709"/>
    </source>
</evidence>
<dbReference type="Proteomes" id="UP000790709">
    <property type="component" value="Unassembled WGS sequence"/>
</dbReference>
<sequence length="268" mass="30807">MKNDIEPLAIAANTTQGDDTTLAATGLCLGKLYYTYSHPTFEPRVRETIHASLEKRWGKADQDAFIMAIVVNPYIRNSIFNRKIEALTPHGLHPIAQRLYKRFYKAEPNKFSDKRMHLREFEERRKAEHQRIDLVKVWRMLDNRDTAGRNSFVKFSSWILSIIANTGATERVWSRFGINHTKLRNRLHLEKVRKTSIVGMDIQRHNVENGLVQPRRKWKFGALADEANPAELSSTTTSSHVNNADLDDGSDDSDDENPSNFVDTDSLR</sequence>
<accession>A0ACB8AX21</accession>
<dbReference type="EMBL" id="MU266894">
    <property type="protein sequence ID" value="KAH7917936.1"/>
    <property type="molecule type" value="Genomic_DNA"/>
</dbReference>
<gene>
    <name evidence="1" type="ORF">BV22DRAFT_1108476</name>
</gene>
<organism evidence="1 2">
    <name type="scientific">Leucogyrophana mollusca</name>
    <dbReference type="NCBI Taxonomy" id="85980"/>
    <lineage>
        <taxon>Eukaryota</taxon>
        <taxon>Fungi</taxon>
        <taxon>Dikarya</taxon>
        <taxon>Basidiomycota</taxon>
        <taxon>Agaricomycotina</taxon>
        <taxon>Agaricomycetes</taxon>
        <taxon>Agaricomycetidae</taxon>
        <taxon>Boletales</taxon>
        <taxon>Boletales incertae sedis</taxon>
        <taxon>Leucogyrophana</taxon>
    </lineage>
</organism>
<proteinExistence type="predicted"/>
<keyword evidence="2" id="KW-1185">Reference proteome</keyword>
<comment type="caution">
    <text evidence="1">The sequence shown here is derived from an EMBL/GenBank/DDBJ whole genome shotgun (WGS) entry which is preliminary data.</text>
</comment>
<reference evidence="1" key="1">
    <citation type="journal article" date="2021" name="New Phytol.">
        <title>Evolutionary innovations through gain and loss of genes in the ectomycorrhizal Boletales.</title>
        <authorList>
            <person name="Wu G."/>
            <person name="Miyauchi S."/>
            <person name="Morin E."/>
            <person name="Kuo A."/>
            <person name="Drula E."/>
            <person name="Varga T."/>
            <person name="Kohler A."/>
            <person name="Feng B."/>
            <person name="Cao Y."/>
            <person name="Lipzen A."/>
            <person name="Daum C."/>
            <person name="Hundley H."/>
            <person name="Pangilinan J."/>
            <person name="Johnson J."/>
            <person name="Barry K."/>
            <person name="LaButti K."/>
            <person name="Ng V."/>
            <person name="Ahrendt S."/>
            <person name="Min B."/>
            <person name="Choi I.G."/>
            <person name="Park H."/>
            <person name="Plett J.M."/>
            <person name="Magnuson J."/>
            <person name="Spatafora J.W."/>
            <person name="Nagy L.G."/>
            <person name="Henrissat B."/>
            <person name="Grigoriev I.V."/>
            <person name="Yang Z.L."/>
            <person name="Xu J."/>
            <person name="Martin F.M."/>
        </authorList>
    </citation>
    <scope>NUCLEOTIDE SEQUENCE</scope>
    <source>
        <strain evidence="1">KUC20120723A-06</strain>
    </source>
</reference>
<evidence type="ECO:0000313" key="1">
    <source>
        <dbReference type="EMBL" id="KAH7917936.1"/>
    </source>
</evidence>